<dbReference type="AlphaFoldDB" id="A0A183V699"/>
<keyword evidence="2" id="KW-0812">Transmembrane</keyword>
<feature type="compositionally biased region" description="Basic residues" evidence="1">
    <location>
        <begin position="210"/>
        <end position="220"/>
    </location>
</feature>
<reference evidence="5" key="1">
    <citation type="submission" date="2016-06" db="UniProtKB">
        <authorList>
            <consortium name="WormBaseParasite"/>
        </authorList>
    </citation>
    <scope>IDENTIFICATION</scope>
</reference>
<evidence type="ECO:0000256" key="2">
    <source>
        <dbReference type="SAM" id="Phobius"/>
    </source>
</evidence>
<protein>
    <submittedName>
        <fullName evidence="5">Ion_trans_2 domain-containing protein</fullName>
    </submittedName>
</protein>
<evidence type="ECO:0000313" key="3">
    <source>
        <dbReference type="EMBL" id="VDM47590.1"/>
    </source>
</evidence>
<gene>
    <name evidence="3" type="ORF">TCNE_LOCUS16269</name>
</gene>
<feature type="compositionally biased region" description="Polar residues" evidence="1">
    <location>
        <begin position="243"/>
        <end position="252"/>
    </location>
</feature>
<feature type="compositionally biased region" description="Low complexity" evidence="1">
    <location>
        <begin position="229"/>
        <end position="242"/>
    </location>
</feature>
<accession>A0A183V699</accession>
<name>A0A183V699_TOXCA</name>
<dbReference type="Proteomes" id="UP000050794">
    <property type="component" value="Unassembled WGS sequence"/>
</dbReference>
<evidence type="ECO:0000313" key="4">
    <source>
        <dbReference type="Proteomes" id="UP000050794"/>
    </source>
</evidence>
<keyword evidence="4" id="KW-1185">Reference proteome</keyword>
<sequence>MREGVGKKLLMSGTGEVVGLIAVLSKNALRLANEGFHNVLCNVTADYFYMKDGKDLIVRLPREAGGRYFSHNQLLWNQRSPNKLPCAKRGGSSEELNSHLLMSWSGDDVVTSQILMEDVQSIGGVHFVGMSRGLIEERADGWQKVAAITVLCIIGGEIALLLAAIAAVQFIAKPRIRRYKEQLGIVYKKKKRALKERALKRLRKLRMRKLRAKRRHLREQRRREEKGGSQSSSSSSSCSSCSFESTGFTKPTTLDARTGQRDGLQTNFNAQKTPQAEASKKNVADLVEAHEVSALAQQRRFGVDKTTTQAPEPTGDGTGMTRGANIHNSQLQQK</sequence>
<evidence type="ECO:0000256" key="1">
    <source>
        <dbReference type="SAM" id="MobiDB-lite"/>
    </source>
</evidence>
<proteinExistence type="predicted"/>
<feature type="region of interest" description="Disordered" evidence="1">
    <location>
        <begin position="210"/>
        <end position="260"/>
    </location>
</feature>
<feature type="transmembrane region" description="Helical" evidence="2">
    <location>
        <begin position="145"/>
        <end position="172"/>
    </location>
</feature>
<keyword evidence="2" id="KW-1133">Transmembrane helix</keyword>
<dbReference type="WBParaSite" id="TCNE_0001627001-mRNA-1">
    <property type="protein sequence ID" value="TCNE_0001627001-mRNA-1"/>
    <property type="gene ID" value="TCNE_0001627001"/>
</dbReference>
<evidence type="ECO:0000313" key="5">
    <source>
        <dbReference type="WBParaSite" id="TCNE_0001627001-mRNA-1"/>
    </source>
</evidence>
<feature type="region of interest" description="Disordered" evidence="1">
    <location>
        <begin position="294"/>
        <end position="334"/>
    </location>
</feature>
<reference evidence="3 4" key="2">
    <citation type="submission" date="2018-11" db="EMBL/GenBank/DDBJ databases">
        <authorList>
            <consortium name="Pathogen Informatics"/>
        </authorList>
    </citation>
    <scope>NUCLEOTIDE SEQUENCE [LARGE SCALE GENOMIC DNA]</scope>
</reference>
<organism evidence="4 5">
    <name type="scientific">Toxocara canis</name>
    <name type="common">Canine roundworm</name>
    <dbReference type="NCBI Taxonomy" id="6265"/>
    <lineage>
        <taxon>Eukaryota</taxon>
        <taxon>Metazoa</taxon>
        <taxon>Ecdysozoa</taxon>
        <taxon>Nematoda</taxon>
        <taxon>Chromadorea</taxon>
        <taxon>Rhabditida</taxon>
        <taxon>Spirurina</taxon>
        <taxon>Ascaridomorpha</taxon>
        <taxon>Ascaridoidea</taxon>
        <taxon>Toxocaridae</taxon>
        <taxon>Toxocara</taxon>
    </lineage>
</organism>
<dbReference type="EMBL" id="UYWY01023456">
    <property type="protein sequence ID" value="VDM47590.1"/>
    <property type="molecule type" value="Genomic_DNA"/>
</dbReference>
<keyword evidence="2" id="KW-0472">Membrane</keyword>